<evidence type="ECO:0000259" key="3">
    <source>
        <dbReference type="Pfam" id="PF13654"/>
    </source>
</evidence>
<evidence type="ECO:0000259" key="4">
    <source>
        <dbReference type="Pfam" id="PF20436"/>
    </source>
</evidence>
<feature type="compositionally biased region" description="Basic and acidic residues" evidence="2">
    <location>
        <begin position="1"/>
        <end position="19"/>
    </location>
</feature>
<dbReference type="InterPro" id="IPR027417">
    <property type="entry name" value="P-loop_NTPase"/>
</dbReference>
<keyword evidence="7" id="KW-1185">Reference proteome</keyword>
<dbReference type="EMBL" id="QUZK01000022">
    <property type="protein sequence ID" value="RFF31239.1"/>
    <property type="molecule type" value="Genomic_DNA"/>
</dbReference>
<evidence type="ECO:0000313" key="7">
    <source>
        <dbReference type="Proteomes" id="UP000260351"/>
    </source>
</evidence>
<dbReference type="Gene3D" id="1.10.8.60">
    <property type="match status" value="1"/>
</dbReference>
<proteinExistence type="predicted"/>
<evidence type="ECO:0000259" key="5">
    <source>
        <dbReference type="Pfam" id="PF20437"/>
    </source>
</evidence>
<evidence type="ECO:0000256" key="1">
    <source>
        <dbReference type="SAM" id="Coils"/>
    </source>
</evidence>
<sequence length="780" mass="85566">MREGRNVARHAIPPERLRWQPDGNDIPGDSTRDIPVLDGTLGQDAALEALHYGIASPGHNQHVFLRGPRGSGRRRLLDSLFGSLRPKARQNRDFCFVHNFSNPDRPRLIILPRGEGRPFQKQMHRIALFVRERLPDILANDPIRGRREARREAAERDIRLLLRPLEKKLEAEGLALIRSQAGPNARLQVSVRIMGKPVSQEEFRNMVARKQATEEDRKKFEERIKSYDEEINKISRQIRKKWQQAQQHIEQIDITETARIMGEMTAEVSQRFKADGIEVYLREVIDDVLEKRIGHETSQLADPTVLYGVNVLNMGREDSGAPAISTSSISPASLFGTVDPAWRSGGRAVASFQGIRSGTLIQADGGFLILDAEDLASEPGVFRQLLRILRAGEVSIAAPTADWSQAAQSLRPEAVPIDVGVILVGDAAAYAQLESISREFSRRFRLLADLEASVERDGDGIDRTCRFVSAVVQREALLPLTRPGLAAVVEISARLSDQPGRLTTRVGRLAEVIREAAFLAAGDDETEIGREHVEAAFGRIRHRAGLPAAGRIQHSVDSGLIRLRGRSAGQLNVISRERLADEMFGAPARLSLTAARGAGNGISLESGEGELPVRQFLLPMLTELLHLDALPDLRVAMTLDPAVLPDDAASTLLGQACGLIAVLAGLSVRQELAVIGSIDARGQVGRVDYLNERIEGYFDACNRVGLNGQQGVIIPAVDKDRLALDKRVIKACTNDQFHIMAAASIAEALERLTGKTAGIWKDDGFPEDSVLGMARASLQA</sequence>
<dbReference type="OrthoDB" id="9758568at2"/>
<feature type="domain" description="Lon-like helical" evidence="5">
    <location>
        <begin position="93"/>
        <end position="125"/>
    </location>
</feature>
<dbReference type="Gene3D" id="3.30.230.10">
    <property type="match status" value="1"/>
</dbReference>
<feature type="domain" description="Lon protease AAA" evidence="3">
    <location>
        <begin position="320"/>
        <end position="451"/>
    </location>
</feature>
<dbReference type="Gene3D" id="3.40.50.300">
    <property type="entry name" value="P-loop containing nucleotide triphosphate hydrolases"/>
    <property type="match status" value="2"/>
</dbReference>
<organism evidence="6 7">
    <name type="scientific">Wenzhouxiangella sediminis</name>
    <dbReference type="NCBI Taxonomy" id="1792836"/>
    <lineage>
        <taxon>Bacteria</taxon>
        <taxon>Pseudomonadati</taxon>
        <taxon>Pseudomonadota</taxon>
        <taxon>Gammaproteobacteria</taxon>
        <taxon>Chromatiales</taxon>
        <taxon>Wenzhouxiangellaceae</taxon>
        <taxon>Wenzhouxiangella</taxon>
    </lineage>
</organism>
<evidence type="ECO:0000313" key="6">
    <source>
        <dbReference type="EMBL" id="RFF31239.1"/>
    </source>
</evidence>
<dbReference type="AlphaFoldDB" id="A0A3E1KA93"/>
<keyword evidence="1" id="KW-0175">Coiled coil</keyword>
<dbReference type="InterPro" id="IPR020568">
    <property type="entry name" value="Ribosomal_Su5_D2-typ_SF"/>
</dbReference>
<dbReference type="InterPro" id="IPR014721">
    <property type="entry name" value="Ribsml_uS5_D2-typ_fold_subgr"/>
</dbReference>
<accession>A0A3E1KA93</accession>
<name>A0A3E1KA93_9GAMM</name>
<comment type="caution">
    <text evidence="6">The sequence shown here is derived from an EMBL/GenBank/DDBJ whole genome shotgun (WGS) entry which is preliminary data.</text>
</comment>
<gene>
    <name evidence="6" type="ORF">DZC52_05325</name>
</gene>
<dbReference type="InterPro" id="IPR041699">
    <property type="entry name" value="AAA_32"/>
</dbReference>
<reference evidence="6 7" key="1">
    <citation type="submission" date="2018-08" db="EMBL/GenBank/DDBJ databases">
        <title>Wenzhouxiangella salilacus sp. nov., a novel bacterium isolated from a saline lake in Xinjiang Province, China.</title>
        <authorList>
            <person name="Han S."/>
        </authorList>
    </citation>
    <scope>NUCLEOTIDE SEQUENCE [LARGE SCALE GENOMIC DNA]</scope>
    <source>
        <strain evidence="6 7">XDB06</strain>
    </source>
</reference>
<feature type="region of interest" description="Disordered" evidence="2">
    <location>
        <begin position="1"/>
        <end position="27"/>
    </location>
</feature>
<dbReference type="InterPro" id="IPR046844">
    <property type="entry name" value="Lon-like_helical"/>
</dbReference>
<dbReference type="Pfam" id="PF20437">
    <property type="entry name" value="LonC_helical"/>
    <property type="match status" value="1"/>
</dbReference>
<protein>
    <submittedName>
        <fullName evidence="6">Uncharacterized protein</fullName>
    </submittedName>
</protein>
<feature type="coiled-coil region" evidence="1">
    <location>
        <begin position="203"/>
        <end position="237"/>
    </location>
</feature>
<dbReference type="SUPFAM" id="SSF52540">
    <property type="entry name" value="P-loop containing nucleoside triphosphate hydrolases"/>
    <property type="match status" value="1"/>
</dbReference>
<dbReference type="Pfam" id="PF20436">
    <property type="entry name" value="LonB_AAA-LID"/>
    <property type="match status" value="1"/>
</dbReference>
<dbReference type="SUPFAM" id="SSF54211">
    <property type="entry name" value="Ribosomal protein S5 domain 2-like"/>
    <property type="match status" value="1"/>
</dbReference>
<evidence type="ECO:0000256" key="2">
    <source>
        <dbReference type="SAM" id="MobiDB-lite"/>
    </source>
</evidence>
<dbReference type="Proteomes" id="UP000260351">
    <property type="component" value="Unassembled WGS sequence"/>
</dbReference>
<dbReference type="Pfam" id="PF13654">
    <property type="entry name" value="AAA_32"/>
    <property type="match status" value="1"/>
</dbReference>
<feature type="domain" description="LonB AAA+ ATPase LID" evidence="4">
    <location>
        <begin position="479"/>
        <end position="543"/>
    </location>
</feature>
<dbReference type="InterPro" id="IPR046843">
    <property type="entry name" value="LonB_AAA-LID"/>
</dbReference>